<dbReference type="SUPFAM" id="SSF46689">
    <property type="entry name" value="Homeodomain-like"/>
    <property type="match status" value="1"/>
</dbReference>
<name>A0ABY9WPW0_9BACT</name>
<keyword evidence="3" id="KW-0804">Transcription</keyword>
<evidence type="ECO:0000313" key="6">
    <source>
        <dbReference type="Proteomes" id="UP001611383"/>
    </source>
</evidence>
<feature type="domain" description="HTH araC/xylS-type" evidence="4">
    <location>
        <begin position="153"/>
        <end position="251"/>
    </location>
</feature>
<protein>
    <submittedName>
        <fullName evidence="5">Helix-turn-helix domain-containing protein</fullName>
    </submittedName>
</protein>
<keyword evidence="2" id="KW-0238">DNA-binding</keyword>
<evidence type="ECO:0000259" key="4">
    <source>
        <dbReference type="PROSITE" id="PS01124"/>
    </source>
</evidence>
<keyword evidence="1" id="KW-0805">Transcription regulation</keyword>
<evidence type="ECO:0000256" key="2">
    <source>
        <dbReference type="ARBA" id="ARBA00023125"/>
    </source>
</evidence>
<evidence type="ECO:0000256" key="1">
    <source>
        <dbReference type="ARBA" id="ARBA00023015"/>
    </source>
</evidence>
<accession>A0ABY9WPW0</accession>
<keyword evidence="6" id="KW-1185">Reference proteome</keyword>
<evidence type="ECO:0000256" key="3">
    <source>
        <dbReference type="ARBA" id="ARBA00023163"/>
    </source>
</evidence>
<dbReference type="Pfam" id="PF12833">
    <property type="entry name" value="HTH_18"/>
    <property type="match status" value="1"/>
</dbReference>
<dbReference type="PROSITE" id="PS01124">
    <property type="entry name" value="HTH_ARAC_FAMILY_2"/>
    <property type="match status" value="1"/>
</dbReference>
<dbReference type="InterPro" id="IPR009057">
    <property type="entry name" value="Homeodomain-like_sf"/>
</dbReference>
<evidence type="ECO:0000313" key="5">
    <source>
        <dbReference type="EMBL" id="WNG44832.1"/>
    </source>
</evidence>
<dbReference type="RefSeq" id="WP_395818443.1">
    <property type="nucleotide sequence ID" value="NZ_CP043494.1"/>
</dbReference>
<organism evidence="5 6">
    <name type="scientific">Archangium minus</name>
    <dbReference type="NCBI Taxonomy" id="83450"/>
    <lineage>
        <taxon>Bacteria</taxon>
        <taxon>Pseudomonadati</taxon>
        <taxon>Myxococcota</taxon>
        <taxon>Myxococcia</taxon>
        <taxon>Myxococcales</taxon>
        <taxon>Cystobacterineae</taxon>
        <taxon>Archangiaceae</taxon>
        <taxon>Archangium</taxon>
    </lineage>
</organism>
<dbReference type="EMBL" id="CP043494">
    <property type="protein sequence ID" value="WNG44832.1"/>
    <property type="molecule type" value="Genomic_DNA"/>
</dbReference>
<reference evidence="5 6" key="1">
    <citation type="submission" date="2019-08" db="EMBL/GenBank/DDBJ databases">
        <title>Archangium and Cystobacter genomes.</title>
        <authorList>
            <person name="Chen I.-C.K."/>
            <person name="Wielgoss S."/>
        </authorList>
    </citation>
    <scope>NUCLEOTIDE SEQUENCE [LARGE SCALE GENOMIC DNA]</scope>
    <source>
        <strain evidence="5 6">Cbm 6</strain>
    </source>
</reference>
<dbReference type="SMART" id="SM00342">
    <property type="entry name" value="HTH_ARAC"/>
    <property type="match status" value="1"/>
</dbReference>
<gene>
    <name evidence="5" type="ORF">F0U60_12565</name>
</gene>
<dbReference type="InterPro" id="IPR018060">
    <property type="entry name" value="HTH_AraC"/>
</dbReference>
<dbReference type="PANTHER" id="PTHR46796">
    <property type="entry name" value="HTH-TYPE TRANSCRIPTIONAL ACTIVATOR RHAS-RELATED"/>
    <property type="match status" value="1"/>
</dbReference>
<sequence>MKNRHEAPPHITIGHARATRFSLDLDTTLHQSHAIKLLVGLDADVIVREPGGRLVRAPVVVIPSDIASCVESRGPVITVLIDPEHNREPYARTRALGGTAPIEPASARRLRDSVWSTRRYLESLSHLGELGEELQAIAFPSTIRRTNFDARVEHAIERFRAHLDGGDGEELELQSHLDVTMQHFRALFLRDIGISPRAWLLWNRLVRALRITLSGVSLTTAAAAAGFSDHAHFSRTCRRLLGYTPGNIVDRWASAGKVPVRPP</sequence>
<dbReference type="Proteomes" id="UP001611383">
    <property type="component" value="Chromosome"/>
</dbReference>
<dbReference type="InterPro" id="IPR050204">
    <property type="entry name" value="AraC_XylS_family_regulators"/>
</dbReference>
<proteinExistence type="predicted"/>
<dbReference type="Gene3D" id="1.10.10.60">
    <property type="entry name" value="Homeodomain-like"/>
    <property type="match status" value="1"/>
</dbReference>